<dbReference type="SUPFAM" id="SSF100939">
    <property type="entry name" value="SPOC domain-like"/>
    <property type="match status" value="1"/>
</dbReference>
<evidence type="ECO:0000259" key="7">
    <source>
        <dbReference type="PROSITE" id="PS50917"/>
    </source>
</evidence>
<dbReference type="CDD" id="cd21543">
    <property type="entry name" value="SPOC_SHARP"/>
    <property type="match status" value="1"/>
</dbReference>
<dbReference type="InterPro" id="IPR016194">
    <property type="entry name" value="SPOC-like_C_dom_sf"/>
</dbReference>
<dbReference type="AlphaFoldDB" id="A0ABD2QCY8"/>
<name>A0ABD2QCY8_9PLAT</name>
<evidence type="ECO:0000256" key="6">
    <source>
        <dbReference type="ARBA" id="ARBA00023242"/>
    </source>
</evidence>
<evidence type="ECO:0000313" key="8">
    <source>
        <dbReference type="EMBL" id="KAL3316616.1"/>
    </source>
</evidence>
<comment type="caution">
    <text evidence="8">The sequence shown here is derived from an EMBL/GenBank/DDBJ whole genome shotgun (WGS) entry which is preliminary data.</text>
</comment>
<evidence type="ECO:0000256" key="4">
    <source>
        <dbReference type="ARBA" id="ARBA00023054"/>
    </source>
</evidence>
<dbReference type="FunFam" id="2.40.290.10:FF:000002">
    <property type="entry name" value="Spen family transcriptional repressor"/>
    <property type="match status" value="1"/>
</dbReference>
<reference evidence="8 9" key="1">
    <citation type="submission" date="2024-11" db="EMBL/GenBank/DDBJ databases">
        <title>Adaptive evolution of stress response genes in parasites aligns with host niche diversity.</title>
        <authorList>
            <person name="Hahn C."/>
            <person name="Resl P."/>
        </authorList>
    </citation>
    <scope>NUCLEOTIDE SEQUENCE [LARGE SCALE GENOMIC DNA]</scope>
    <source>
        <strain evidence="8">EGGRZ-B1_66</strain>
        <tissue evidence="8">Body</tissue>
    </source>
</reference>
<keyword evidence="5" id="KW-0804">Transcription</keyword>
<evidence type="ECO:0000313" key="9">
    <source>
        <dbReference type="Proteomes" id="UP001626550"/>
    </source>
</evidence>
<organism evidence="8 9">
    <name type="scientific">Cichlidogyrus casuarinus</name>
    <dbReference type="NCBI Taxonomy" id="1844966"/>
    <lineage>
        <taxon>Eukaryota</taxon>
        <taxon>Metazoa</taxon>
        <taxon>Spiralia</taxon>
        <taxon>Lophotrochozoa</taxon>
        <taxon>Platyhelminthes</taxon>
        <taxon>Monogenea</taxon>
        <taxon>Monopisthocotylea</taxon>
        <taxon>Dactylogyridea</taxon>
        <taxon>Ancyrocephalidae</taxon>
        <taxon>Cichlidogyrus</taxon>
    </lineage>
</organism>
<evidence type="ECO:0000256" key="2">
    <source>
        <dbReference type="ARBA" id="ARBA00022884"/>
    </source>
</evidence>
<dbReference type="Pfam" id="PF07744">
    <property type="entry name" value="SPOC"/>
    <property type="match status" value="1"/>
</dbReference>
<dbReference type="PROSITE" id="PS50917">
    <property type="entry name" value="SPOC"/>
    <property type="match status" value="1"/>
</dbReference>
<dbReference type="Gene3D" id="2.40.290.10">
    <property type="match status" value="1"/>
</dbReference>
<keyword evidence="3" id="KW-0805">Transcription regulation</keyword>
<feature type="domain" description="SPOC" evidence="7">
    <location>
        <begin position="46"/>
        <end position="231"/>
    </location>
</feature>
<evidence type="ECO:0000256" key="3">
    <source>
        <dbReference type="ARBA" id="ARBA00023015"/>
    </source>
</evidence>
<dbReference type="EMBL" id="JBJKFK010000512">
    <property type="protein sequence ID" value="KAL3316616.1"/>
    <property type="molecule type" value="Genomic_DNA"/>
</dbReference>
<evidence type="ECO:0000256" key="5">
    <source>
        <dbReference type="ARBA" id="ARBA00023163"/>
    </source>
</evidence>
<accession>A0ABD2QCY8</accession>
<sequence>MVPLSVTSLGENTAQAQMLYNMLSRPGSVPAQAPPRTPTPANGGNDWIAGSEHPCVWRGRFALKNDEVLAQMFHLSGHLDLFRACMDVLASGDAGASSGLDALLKISQRMRFDPSQMEGVYRKLRQPQDFVMCLALATAPPSLGPESEETHAQRHAQMNRVMSDSFIRYLQEKSAAGIIHVCSATTNENLYIVHIFPPCDFTRSQLGGAFTDVHEKLNKTDTPYLLVVITNV</sequence>
<keyword evidence="6" id="KW-0539">Nucleus</keyword>
<keyword evidence="9" id="KW-1185">Reference proteome</keyword>
<keyword evidence="2" id="KW-0694">RNA-binding</keyword>
<dbReference type="GO" id="GO:0003723">
    <property type="term" value="F:RNA binding"/>
    <property type="evidence" value="ECO:0007669"/>
    <property type="project" value="UniProtKB-KW"/>
</dbReference>
<dbReference type="GO" id="GO:0005634">
    <property type="term" value="C:nucleus"/>
    <property type="evidence" value="ECO:0007669"/>
    <property type="project" value="UniProtKB-SubCell"/>
</dbReference>
<gene>
    <name evidence="8" type="ORF">Ciccas_004734</name>
</gene>
<dbReference type="InterPro" id="IPR010912">
    <property type="entry name" value="SPOC_met"/>
</dbReference>
<dbReference type="InterPro" id="IPR012921">
    <property type="entry name" value="SPOC_C"/>
</dbReference>
<proteinExistence type="predicted"/>
<dbReference type="Proteomes" id="UP001626550">
    <property type="component" value="Unassembled WGS sequence"/>
</dbReference>
<keyword evidence="4" id="KW-0175">Coiled coil</keyword>
<comment type="subcellular location">
    <subcellularLocation>
        <location evidence="1">Nucleus</location>
    </subcellularLocation>
</comment>
<protein>
    <recommendedName>
        <fullName evidence="7">SPOC domain-containing protein</fullName>
    </recommendedName>
</protein>
<evidence type="ECO:0000256" key="1">
    <source>
        <dbReference type="ARBA" id="ARBA00004123"/>
    </source>
</evidence>